<dbReference type="EMBL" id="CAMAPF010000939">
    <property type="protein sequence ID" value="CAH9126142.1"/>
    <property type="molecule type" value="Genomic_DNA"/>
</dbReference>
<reference evidence="3" key="1">
    <citation type="submission" date="2022-07" db="EMBL/GenBank/DDBJ databases">
        <authorList>
            <person name="Macas J."/>
            <person name="Novak P."/>
            <person name="Neumann P."/>
        </authorList>
    </citation>
    <scope>NUCLEOTIDE SEQUENCE</scope>
</reference>
<gene>
    <name evidence="3" type="ORF">CEPIT_LOCUS27299</name>
</gene>
<feature type="non-terminal residue" evidence="3">
    <location>
        <position position="378"/>
    </location>
</feature>
<evidence type="ECO:0000259" key="2">
    <source>
        <dbReference type="Pfam" id="PF13966"/>
    </source>
</evidence>
<dbReference type="GO" id="GO:0004523">
    <property type="term" value="F:RNA-DNA hybrid ribonuclease activity"/>
    <property type="evidence" value="ECO:0007669"/>
    <property type="project" value="InterPro"/>
</dbReference>
<name>A0AAV0ES50_9ASTE</name>
<accession>A0AAV0ES50</accession>
<keyword evidence="4" id="KW-1185">Reference proteome</keyword>
<dbReference type="PANTHER" id="PTHR47074">
    <property type="entry name" value="BNAC02G40300D PROTEIN"/>
    <property type="match status" value="1"/>
</dbReference>
<dbReference type="InterPro" id="IPR026960">
    <property type="entry name" value="RVT-Znf"/>
</dbReference>
<evidence type="ECO:0000313" key="3">
    <source>
        <dbReference type="EMBL" id="CAH9126142.1"/>
    </source>
</evidence>
<dbReference type="InterPro" id="IPR036397">
    <property type="entry name" value="RNaseH_sf"/>
</dbReference>
<dbReference type="InterPro" id="IPR044730">
    <property type="entry name" value="RNase_H-like_dom_plant"/>
</dbReference>
<evidence type="ECO:0008006" key="5">
    <source>
        <dbReference type="Google" id="ProtNLM"/>
    </source>
</evidence>
<dbReference type="InterPro" id="IPR012337">
    <property type="entry name" value="RNaseH-like_sf"/>
</dbReference>
<dbReference type="Pfam" id="PF13966">
    <property type="entry name" value="zf-RVT"/>
    <property type="match status" value="1"/>
</dbReference>
<dbReference type="GO" id="GO:0003676">
    <property type="term" value="F:nucleic acid binding"/>
    <property type="evidence" value="ECO:0007669"/>
    <property type="project" value="InterPro"/>
</dbReference>
<sequence length="378" mass="44317">MQVCRLIDEDEYRWKEGLIRNTFADRDANEILAIPLFRLDREDIPTWRYEKDGRYSVRSAYRLCMDKLVKTDHLKKKGNWMHIWELAVPPKVRMFMWRLGRDCLPNRSRLREKGIFCPNVCETCGGGPENNWHIFLNCNESVAAWCHVGLWDKIEFVMQQAECFGELFMLVLEKFMAEELRIFAMTAWSIWRRRNVLCWENVRESVQQVLSRGAEVLHTWDEYHGKARVRQKTTECNSNWKPPPWPALKCNVDAAIFIEDGRAGMGCCVRDHQGHFYMAMSEWCKASLSPVEAKVWGLRQAMSWMQNMDHEQVIFEMDSKQVVQDVHSAREDISEYGSLLEDCKSLLATKNNFKVVFTRRKANSSAHALARKSINYAS</sequence>
<dbReference type="Proteomes" id="UP001152523">
    <property type="component" value="Unassembled WGS sequence"/>
</dbReference>
<dbReference type="CDD" id="cd06222">
    <property type="entry name" value="RNase_H_like"/>
    <property type="match status" value="1"/>
</dbReference>
<dbReference type="SUPFAM" id="SSF53098">
    <property type="entry name" value="Ribonuclease H-like"/>
    <property type="match status" value="1"/>
</dbReference>
<feature type="domain" description="Reverse transcriptase zinc-binding" evidence="2">
    <location>
        <begin position="55"/>
        <end position="145"/>
    </location>
</feature>
<feature type="domain" description="RNase H type-1" evidence="1">
    <location>
        <begin position="251"/>
        <end position="372"/>
    </location>
</feature>
<dbReference type="InterPro" id="IPR052929">
    <property type="entry name" value="RNase_H-like_EbsB-rel"/>
</dbReference>
<dbReference type="PANTHER" id="PTHR47074:SF48">
    <property type="entry name" value="POLYNUCLEOTIDYL TRANSFERASE, RIBONUCLEASE H-LIKE SUPERFAMILY PROTEIN"/>
    <property type="match status" value="1"/>
</dbReference>
<comment type="caution">
    <text evidence="3">The sequence shown here is derived from an EMBL/GenBank/DDBJ whole genome shotgun (WGS) entry which is preliminary data.</text>
</comment>
<dbReference type="InterPro" id="IPR002156">
    <property type="entry name" value="RNaseH_domain"/>
</dbReference>
<organism evidence="3 4">
    <name type="scientific">Cuscuta epithymum</name>
    <dbReference type="NCBI Taxonomy" id="186058"/>
    <lineage>
        <taxon>Eukaryota</taxon>
        <taxon>Viridiplantae</taxon>
        <taxon>Streptophyta</taxon>
        <taxon>Embryophyta</taxon>
        <taxon>Tracheophyta</taxon>
        <taxon>Spermatophyta</taxon>
        <taxon>Magnoliopsida</taxon>
        <taxon>eudicotyledons</taxon>
        <taxon>Gunneridae</taxon>
        <taxon>Pentapetalae</taxon>
        <taxon>asterids</taxon>
        <taxon>lamiids</taxon>
        <taxon>Solanales</taxon>
        <taxon>Convolvulaceae</taxon>
        <taxon>Cuscuteae</taxon>
        <taxon>Cuscuta</taxon>
        <taxon>Cuscuta subgen. Cuscuta</taxon>
    </lineage>
</organism>
<dbReference type="Gene3D" id="3.30.420.10">
    <property type="entry name" value="Ribonuclease H-like superfamily/Ribonuclease H"/>
    <property type="match status" value="1"/>
</dbReference>
<dbReference type="AlphaFoldDB" id="A0AAV0ES50"/>
<evidence type="ECO:0000259" key="1">
    <source>
        <dbReference type="Pfam" id="PF13456"/>
    </source>
</evidence>
<dbReference type="Pfam" id="PF13456">
    <property type="entry name" value="RVT_3"/>
    <property type="match status" value="1"/>
</dbReference>
<protein>
    <recommendedName>
        <fullName evidence="5">RNase H type-1 domain-containing protein</fullName>
    </recommendedName>
</protein>
<proteinExistence type="predicted"/>
<evidence type="ECO:0000313" key="4">
    <source>
        <dbReference type="Proteomes" id="UP001152523"/>
    </source>
</evidence>